<dbReference type="InterPro" id="IPR036388">
    <property type="entry name" value="WH-like_DNA-bd_sf"/>
</dbReference>
<organism evidence="5 6">
    <name type="scientific">Chitinophaga parva</name>
    <dbReference type="NCBI Taxonomy" id="2169414"/>
    <lineage>
        <taxon>Bacteria</taxon>
        <taxon>Pseudomonadati</taxon>
        <taxon>Bacteroidota</taxon>
        <taxon>Chitinophagia</taxon>
        <taxon>Chitinophagales</taxon>
        <taxon>Chitinophagaceae</taxon>
        <taxon>Chitinophaga</taxon>
    </lineage>
</organism>
<feature type="domain" description="HTH hxlR-type" evidence="4">
    <location>
        <begin position="18"/>
        <end position="117"/>
    </location>
</feature>
<evidence type="ECO:0000256" key="2">
    <source>
        <dbReference type="ARBA" id="ARBA00023125"/>
    </source>
</evidence>
<dbReference type="Gene3D" id="1.10.10.10">
    <property type="entry name" value="Winged helix-like DNA-binding domain superfamily/Winged helix DNA-binding domain"/>
    <property type="match status" value="1"/>
</dbReference>
<dbReference type="SUPFAM" id="SSF46785">
    <property type="entry name" value="Winged helix' DNA-binding domain"/>
    <property type="match status" value="1"/>
</dbReference>
<dbReference type="Pfam" id="PF01638">
    <property type="entry name" value="HxlR"/>
    <property type="match status" value="1"/>
</dbReference>
<keyword evidence="2" id="KW-0238">DNA-binding</keyword>
<evidence type="ECO:0000313" key="6">
    <source>
        <dbReference type="Proteomes" id="UP000244450"/>
    </source>
</evidence>
<keyword evidence="3" id="KW-0804">Transcription</keyword>
<keyword evidence="1" id="KW-0805">Transcription regulation</keyword>
<name>A0A2T7BIW0_9BACT</name>
<comment type="caution">
    <text evidence="5">The sequence shown here is derived from an EMBL/GenBank/DDBJ whole genome shotgun (WGS) entry which is preliminary data.</text>
</comment>
<dbReference type="PANTHER" id="PTHR33204:SF39">
    <property type="entry name" value="TRANSCRIPTIONAL REGULATORY PROTEIN"/>
    <property type="match status" value="1"/>
</dbReference>
<proteinExistence type="predicted"/>
<dbReference type="OrthoDB" id="7678715at2"/>
<evidence type="ECO:0000256" key="1">
    <source>
        <dbReference type="ARBA" id="ARBA00023015"/>
    </source>
</evidence>
<dbReference type="PANTHER" id="PTHR33204">
    <property type="entry name" value="TRANSCRIPTIONAL REGULATOR, MARR FAMILY"/>
    <property type="match status" value="1"/>
</dbReference>
<dbReference type="GO" id="GO:0003677">
    <property type="term" value="F:DNA binding"/>
    <property type="evidence" value="ECO:0007669"/>
    <property type="project" value="UniProtKB-KW"/>
</dbReference>
<sequence>MEKSLKEYLAAEPGTMDCPVRSVLDRIGDKWATLVLLVLDDVDALRFNEVHKAIGGISQKMLTVTLKTLEADGLVSRTMYPQIPPRVEYALTPRGRSLLPHIHGLVEWSKEHMREILASRAAYVA</sequence>
<protein>
    <submittedName>
        <fullName evidence="5">Transcriptional regulator</fullName>
    </submittedName>
</protein>
<dbReference type="PROSITE" id="PS51118">
    <property type="entry name" value="HTH_HXLR"/>
    <property type="match status" value="1"/>
</dbReference>
<accession>A0A2T7BIW0</accession>
<gene>
    <name evidence="5" type="ORF">DCC81_18345</name>
</gene>
<dbReference type="RefSeq" id="WP_108688031.1">
    <property type="nucleotide sequence ID" value="NZ_QCYK01000002.1"/>
</dbReference>
<dbReference type="InterPro" id="IPR002577">
    <property type="entry name" value="HTH_HxlR"/>
</dbReference>
<evidence type="ECO:0000259" key="4">
    <source>
        <dbReference type="PROSITE" id="PS51118"/>
    </source>
</evidence>
<reference evidence="5 6" key="1">
    <citation type="submission" date="2018-04" db="EMBL/GenBank/DDBJ databases">
        <title>Chitinophaga fuyangensis sp. nov., isolated from soil in a chemical factory.</title>
        <authorList>
            <person name="Chen K."/>
        </authorList>
    </citation>
    <scope>NUCLEOTIDE SEQUENCE [LARGE SCALE GENOMIC DNA]</scope>
    <source>
        <strain evidence="5 6">LY-1</strain>
    </source>
</reference>
<evidence type="ECO:0000313" key="5">
    <source>
        <dbReference type="EMBL" id="PUZ26193.1"/>
    </source>
</evidence>
<keyword evidence="6" id="KW-1185">Reference proteome</keyword>
<dbReference type="InterPro" id="IPR036390">
    <property type="entry name" value="WH_DNA-bd_sf"/>
</dbReference>
<evidence type="ECO:0000256" key="3">
    <source>
        <dbReference type="ARBA" id="ARBA00023163"/>
    </source>
</evidence>
<dbReference type="EMBL" id="QCYK01000002">
    <property type="protein sequence ID" value="PUZ26193.1"/>
    <property type="molecule type" value="Genomic_DNA"/>
</dbReference>
<dbReference type="Proteomes" id="UP000244450">
    <property type="component" value="Unassembled WGS sequence"/>
</dbReference>
<dbReference type="AlphaFoldDB" id="A0A2T7BIW0"/>